<dbReference type="Gene3D" id="2.60.120.260">
    <property type="entry name" value="Galactose-binding domain-like"/>
    <property type="match status" value="1"/>
</dbReference>
<dbReference type="EMBL" id="JACHCC010000003">
    <property type="protein sequence ID" value="MBB6499380.1"/>
    <property type="molecule type" value="Genomic_DNA"/>
</dbReference>
<reference evidence="2 3" key="1">
    <citation type="submission" date="2020-08" db="EMBL/GenBank/DDBJ databases">
        <title>Genomic Encyclopedia of Type Strains, Phase IV (KMG-V): Genome sequencing to study the core and pangenomes of soil and plant-associated prokaryotes.</title>
        <authorList>
            <person name="Whitman W."/>
        </authorList>
    </citation>
    <scope>NUCLEOTIDE SEQUENCE [LARGE SCALE GENOMIC DNA]</scope>
    <source>
        <strain evidence="2 3">M2T3</strain>
    </source>
</reference>
<dbReference type="InterPro" id="IPR005151">
    <property type="entry name" value="Tail-specific_protease"/>
</dbReference>
<dbReference type="GO" id="GO:0008236">
    <property type="term" value="F:serine-type peptidase activity"/>
    <property type="evidence" value="ECO:0007669"/>
    <property type="project" value="InterPro"/>
</dbReference>
<dbReference type="InterPro" id="IPR036034">
    <property type="entry name" value="PDZ_sf"/>
</dbReference>
<dbReference type="InterPro" id="IPR029045">
    <property type="entry name" value="ClpP/crotonase-like_dom_sf"/>
</dbReference>
<gene>
    <name evidence="2" type="ORF">HDF25_001521</name>
</gene>
<feature type="domain" description="Tail specific protease" evidence="1">
    <location>
        <begin position="634"/>
        <end position="716"/>
    </location>
</feature>
<evidence type="ECO:0000313" key="3">
    <source>
        <dbReference type="Proteomes" id="UP000521017"/>
    </source>
</evidence>
<dbReference type="RefSeq" id="WP_184624104.1">
    <property type="nucleotide sequence ID" value="NZ_JACHCC010000003.1"/>
</dbReference>
<dbReference type="Gene3D" id="2.30.42.10">
    <property type="match status" value="1"/>
</dbReference>
<protein>
    <recommendedName>
        <fullName evidence="1">Tail specific protease domain-containing protein</fullName>
    </recommendedName>
</protein>
<dbReference type="Proteomes" id="UP000521017">
    <property type="component" value="Unassembled WGS sequence"/>
</dbReference>
<dbReference type="AlphaFoldDB" id="A0A7X0J1U3"/>
<dbReference type="Gene3D" id="3.30.750.44">
    <property type="match status" value="1"/>
</dbReference>
<dbReference type="Gene3D" id="3.90.226.10">
    <property type="entry name" value="2-enoyl-CoA Hydratase, Chain A, domain 1"/>
    <property type="match status" value="1"/>
</dbReference>
<dbReference type="GO" id="GO:0006508">
    <property type="term" value="P:proteolysis"/>
    <property type="evidence" value="ECO:0007669"/>
    <property type="project" value="InterPro"/>
</dbReference>
<evidence type="ECO:0000313" key="2">
    <source>
        <dbReference type="EMBL" id="MBB6499380.1"/>
    </source>
</evidence>
<name>A0A7X0J1U3_9SPHI</name>
<dbReference type="CDD" id="cd07562">
    <property type="entry name" value="Peptidase_S41_TRI"/>
    <property type="match status" value="1"/>
</dbReference>
<accession>A0A7X0J1U3</accession>
<comment type="caution">
    <text evidence="2">The sequence shown here is derived from an EMBL/GenBank/DDBJ whole genome shotgun (WGS) entry which is preliminary data.</text>
</comment>
<sequence>MKKYILILTLLFGQCTHTHFSFNGDFENIDSISKKPIGWSFSFNEEQAAGYSTKLDSAVKQNGKYSISLQKINDKSEFGVIDYMIPEAFDGKVIELRGYMKTAGVKRGFAGLWLRLDGDGKMLGFENMKRQGIGGTKDWKQYIIKLPYPAGVKAIHFGGVNAGDGKVWFDNFELFIDDKPIEKVKQLILKKADTDTSFSRNSKISSILMTPRQITNLTITGQYWGFLKYHHPSVSQGDYNWDAELFRLLPGVINAKNNNQLSSVLEKYLDKLPAPKICKVCNERIDRNEVLKPDYGELLTGQFLSKSLTNKLDFIKNNRNIGENYWIGREWAGNPRFKNEKSYNSIAYPDAGFRLLSLYRYWSMINYYYPYKNLIGKDWNKVLIEFIPKFINASNGKEYTLVTLELIGKLKDCHANIMGGNPTLSSIKGNYAAPFQAKFIENKLVITGYYLDTLNIKDKLKIGDVISEINGKKVSDLIKTYLHIQPGSNYSAQLRDLPDNYLLRNNDPSLKIIVQRGNLTFPYDAPLADVRLTSFNNINYTKSTGHFLINNDIGYIYPARYRNDELLSIKKDFEHTKGIVIDMRCYPSDFMPFTFGNYIKSNQTDFVKFECFNISKPGSFIYSGKASNGGGIISNFYKGRIIVIVNSTTQSQAEYTTMAFQSSPNVKVIGSQTAGADGNVSLIRLPGNIATAISGIGIFYPDGTPTQQVGVKIDYVIKPTIRGIRQGKDELLEKAIHIIEKNELK</sequence>
<evidence type="ECO:0000259" key="1">
    <source>
        <dbReference type="Pfam" id="PF03572"/>
    </source>
</evidence>
<dbReference type="Pfam" id="PF03572">
    <property type="entry name" value="Peptidase_S41"/>
    <property type="match status" value="1"/>
</dbReference>
<proteinExistence type="predicted"/>
<organism evidence="2 3">
    <name type="scientific">Pedobacter cryoconitis</name>
    <dbReference type="NCBI Taxonomy" id="188932"/>
    <lineage>
        <taxon>Bacteria</taxon>
        <taxon>Pseudomonadati</taxon>
        <taxon>Bacteroidota</taxon>
        <taxon>Sphingobacteriia</taxon>
        <taxon>Sphingobacteriales</taxon>
        <taxon>Sphingobacteriaceae</taxon>
        <taxon>Pedobacter</taxon>
    </lineage>
</organism>
<dbReference type="SUPFAM" id="SSF52096">
    <property type="entry name" value="ClpP/crotonase"/>
    <property type="match status" value="1"/>
</dbReference>